<dbReference type="PANTHER" id="PTHR47336:SF4">
    <property type="entry name" value="BHLH TRANSCRIPTION FACTOR (EUROFUNG)"/>
    <property type="match status" value="1"/>
</dbReference>
<evidence type="ECO:0000256" key="2">
    <source>
        <dbReference type="SAM" id="MobiDB-lite"/>
    </source>
</evidence>
<feature type="compositionally biased region" description="Low complexity" evidence="2">
    <location>
        <begin position="222"/>
        <end position="231"/>
    </location>
</feature>
<proteinExistence type="predicted"/>
<dbReference type="PANTHER" id="PTHR47336">
    <property type="entry name" value="TRANSCRIPTION FACTOR HMS1-RELATED"/>
    <property type="match status" value="1"/>
</dbReference>
<evidence type="ECO:0000313" key="5">
    <source>
        <dbReference type="Proteomes" id="UP000053411"/>
    </source>
</evidence>
<dbReference type="OrthoDB" id="2133190at2759"/>
<dbReference type="PROSITE" id="PS50888">
    <property type="entry name" value="BHLH"/>
    <property type="match status" value="1"/>
</dbReference>
<dbReference type="InterPro" id="IPR052099">
    <property type="entry name" value="Regulatory_TF_Diverse"/>
</dbReference>
<dbReference type="Pfam" id="PF00010">
    <property type="entry name" value="HLH"/>
    <property type="match status" value="1"/>
</dbReference>
<dbReference type="AlphaFoldDB" id="A0A0D2JPD1"/>
<dbReference type="InterPro" id="IPR036638">
    <property type="entry name" value="HLH_DNA-bd_sf"/>
</dbReference>
<gene>
    <name evidence="4" type="ORF">Z520_11932</name>
</gene>
<evidence type="ECO:0000259" key="3">
    <source>
        <dbReference type="PROSITE" id="PS50888"/>
    </source>
</evidence>
<name>A0A0D2JPD1_9EURO</name>
<dbReference type="EMBL" id="KN848106">
    <property type="protein sequence ID" value="KIX92324.1"/>
    <property type="molecule type" value="Genomic_DNA"/>
</dbReference>
<dbReference type="Proteomes" id="UP000053411">
    <property type="component" value="Unassembled WGS sequence"/>
</dbReference>
<keyword evidence="5" id="KW-1185">Reference proteome</keyword>
<keyword evidence="1" id="KW-0175">Coiled coil</keyword>
<feature type="compositionally biased region" description="Basic residues" evidence="2">
    <location>
        <begin position="135"/>
        <end position="152"/>
    </location>
</feature>
<dbReference type="SUPFAM" id="SSF47459">
    <property type="entry name" value="HLH, helix-loop-helix DNA-binding domain"/>
    <property type="match status" value="1"/>
</dbReference>
<feature type="domain" description="BHLH" evidence="3">
    <location>
        <begin position="188"/>
        <end position="262"/>
    </location>
</feature>
<dbReference type="VEuPathDB" id="FungiDB:Z520_11932"/>
<feature type="coiled-coil region" evidence="1">
    <location>
        <begin position="259"/>
        <end position="286"/>
    </location>
</feature>
<evidence type="ECO:0000313" key="4">
    <source>
        <dbReference type="EMBL" id="KIX92324.1"/>
    </source>
</evidence>
<dbReference type="RefSeq" id="XP_016626447.1">
    <property type="nucleotide sequence ID" value="XM_016782419.1"/>
</dbReference>
<feature type="region of interest" description="Disordered" evidence="2">
    <location>
        <begin position="126"/>
        <end position="252"/>
    </location>
</feature>
<dbReference type="STRING" id="1442371.A0A0D2JPD1"/>
<dbReference type="GeneID" id="27717678"/>
<dbReference type="InterPro" id="IPR011598">
    <property type="entry name" value="bHLH_dom"/>
</dbReference>
<dbReference type="GO" id="GO:0046983">
    <property type="term" value="F:protein dimerization activity"/>
    <property type="evidence" value="ECO:0007669"/>
    <property type="project" value="InterPro"/>
</dbReference>
<reference evidence="4 5" key="1">
    <citation type="submission" date="2015-01" db="EMBL/GenBank/DDBJ databases">
        <title>The Genome Sequence of Fonsecaea multimorphosa CBS 102226.</title>
        <authorList>
            <consortium name="The Broad Institute Genomics Platform"/>
            <person name="Cuomo C."/>
            <person name="de Hoog S."/>
            <person name="Gorbushina A."/>
            <person name="Stielow B."/>
            <person name="Teixiera M."/>
            <person name="Abouelleil A."/>
            <person name="Chapman S.B."/>
            <person name="Priest M."/>
            <person name="Young S.K."/>
            <person name="Wortman J."/>
            <person name="Nusbaum C."/>
            <person name="Birren B."/>
        </authorList>
    </citation>
    <scope>NUCLEOTIDE SEQUENCE [LARGE SCALE GENOMIC DNA]</scope>
    <source>
        <strain evidence="4 5">CBS 102226</strain>
    </source>
</reference>
<feature type="compositionally biased region" description="Basic and acidic residues" evidence="2">
    <location>
        <begin position="183"/>
        <end position="200"/>
    </location>
</feature>
<dbReference type="Gene3D" id="4.10.280.10">
    <property type="entry name" value="Helix-loop-helix DNA-binding domain"/>
    <property type="match status" value="1"/>
</dbReference>
<sequence length="306" mass="34428">MAEPLAYSSNPMASYCQSNVADFTLSQYLAKQGIQYPWDTIDSSLFHQKNPMDSMTAANTSFPQYVPETTQSCSQNNLLGRCAGEHEVANSVSSYDYKLLDLEPSLSDSSACSEVEDCATTRITLQQTPQNSTTTRRRSREKRANNKSRKVTAKTAASLDQTYPYRISKSKRTTSSSSDSEDIERTTLAKQTHSEIERKYRNNLNAKMLQLHRTLESTSRMSSSSSSSSSSDDSDSSQQAQPEQQPRKSDILSNALQYIDESELEMRHMSDEILRLKNRLVVLQRMVRCEGDCDALKQIVKMKMAS</sequence>
<organism evidence="4 5">
    <name type="scientific">Fonsecaea multimorphosa CBS 102226</name>
    <dbReference type="NCBI Taxonomy" id="1442371"/>
    <lineage>
        <taxon>Eukaryota</taxon>
        <taxon>Fungi</taxon>
        <taxon>Dikarya</taxon>
        <taxon>Ascomycota</taxon>
        <taxon>Pezizomycotina</taxon>
        <taxon>Eurotiomycetes</taxon>
        <taxon>Chaetothyriomycetidae</taxon>
        <taxon>Chaetothyriales</taxon>
        <taxon>Herpotrichiellaceae</taxon>
        <taxon>Fonsecaea</taxon>
    </lineage>
</organism>
<evidence type="ECO:0000256" key="1">
    <source>
        <dbReference type="SAM" id="Coils"/>
    </source>
</evidence>
<accession>A0A0D2JPD1</accession>
<protein>
    <recommendedName>
        <fullName evidence="3">BHLH domain-containing protein</fullName>
    </recommendedName>
</protein>